<reference evidence="9" key="1">
    <citation type="submission" date="2018-06" db="EMBL/GenBank/DDBJ databases">
        <title>Genome assembly of Danube salmon.</title>
        <authorList>
            <person name="Macqueen D.J."/>
            <person name="Gundappa M.K."/>
        </authorList>
    </citation>
    <scope>NUCLEOTIDE SEQUENCE [LARGE SCALE GENOMIC DNA]</scope>
</reference>
<feature type="transmembrane region" description="Helical" evidence="7">
    <location>
        <begin position="26"/>
        <end position="43"/>
    </location>
</feature>
<keyword evidence="4" id="KW-0732">Signal</keyword>
<evidence type="ECO:0000256" key="3">
    <source>
        <dbReference type="ARBA" id="ARBA00022692"/>
    </source>
</evidence>
<dbReference type="GeneTree" id="ENSGT00940000163390"/>
<dbReference type="Proteomes" id="UP000314982">
    <property type="component" value="Unassembled WGS sequence"/>
</dbReference>
<evidence type="ECO:0000313" key="8">
    <source>
        <dbReference type="Ensembl" id="ENSHHUP00000011400.1"/>
    </source>
</evidence>
<feature type="transmembrane region" description="Helical" evidence="7">
    <location>
        <begin position="55"/>
        <end position="72"/>
    </location>
</feature>
<dbReference type="GO" id="GO:0072657">
    <property type="term" value="P:protein localization to membrane"/>
    <property type="evidence" value="ECO:0007669"/>
    <property type="project" value="TreeGrafter"/>
</dbReference>
<keyword evidence="6 7" id="KW-0472">Membrane</keyword>
<sequence>MGCILPFGCIFIQVEYFHNILSHQTYYMFGFLFLFHLCAHIHTRITIISLCLTRWWWYSFLTSLFMAVYQFVYDMLYFFFKLQIISVTTTILHFTMIMVLIFFLFTRESTTMPHYEMYLSLMEIGGAVIASRAS</sequence>
<keyword evidence="5 7" id="KW-1133">Transmembrane helix</keyword>
<dbReference type="Ensembl" id="ENSHHUT00000011756.1">
    <property type="protein sequence ID" value="ENSHHUP00000011400.1"/>
    <property type="gene ID" value="ENSHHUG00000006958.1"/>
</dbReference>
<evidence type="ECO:0000313" key="9">
    <source>
        <dbReference type="Proteomes" id="UP000314982"/>
    </source>
</evidence>
<keyword evidence="3 7" id="KW-0812">Transmembrane</keyword>
<dbReference type="Pfam" id="PF02990">
    <property type="entry name" value="EMP70"/>
    <property type="match status" value="1"/>
</dbReference>
<accession>A0A4W5KLW5</accession>
<keyword evidence="9" id="KW-1185">Reference proteome</keyword>
<comment type="similarity">
    <text evidence="2 7">Belongs to the nonaspanin (TM9SF) (TC 9.A.2) family.</text>
</comment>
<dbReference type="AlphaFoldDB" id="A0A4W5KLW5"/>
<evidence type="ECO:0000256" key="7">
    <source>
        <dbReference type="RuleBase" id="RU363079"/>
    </source>
</evidence>
<reference evidence="8" key="2">
    <citation type="submission" date="2025-08" db="UniProtKB">
        <authorList>
            <consortium name="Ensembl"/>
        </authorList>
    </citation>
    <scope>IDENTIFICATION</scope>
</reference>
<evidence type="ECO:0000256" key="1">
    <source>
        <dbReference type="ARBA" id="ARBA00004141"/>
    </source>
</evidence>
<name>A0A4W5KLW5_9TELE</name>
<dbReference type="STRING" id="62062.ENSHHUP00000011400"/>
<protein>
    <recommendedName>
        <fullName evidence="7">Transmembrane 9 superfamily member</fullName>
    </recommendedName>
</protein>
<reference evidence="8" key="3">
    <citation type="submission" date="2025-09" db="UniProtKB">
        <authorList>
            <consortium name="Ensembl"/>
        </authorList>
    </citation>
    <scope>IDENTIFICATION</scope>
</reference>
<feature type="transmembrane region" description="Helical" evidence="7">
    <location>
        <begin position="84"/>
        <end position="105"/>
    </location>
</feature>
<proteinExistence type="inferred from homology"/>
<evidence type="ECO:0000256" key="4">
    <source>
        <dbReference type="ARBA" id="ARBA00022729"/>
    </source>
</evidence>
<evidence type="ECO:0000256" key="5">
    <source>
        <dbReference type="ARBA" id="ARBA00022989"/>
    </source>
</evidence>
<dbReference type="InterPro" id="IPR004240">
    <property type="entry name" value="EMP70"/>
</dbReference>
<dbReference type="GO" id="GO:0016020">
    <property type="term" value="C:membrane"/>
    <property type="evidence" value="ECO:0007669"/>
    <property type="project" value="UniProtKB-SubCell"/>
</dbReference>
<organism evidence="8 9">
    <name type="scientific">Hucho hucho</name>
    <name type="common">huchen</name>
    <dbReference type="NCBI Taxonomy" id="62062"/>
    <lineage>
        <taxon>Eukaryota</taxon>
        <taxon>Metazoa</taxon>
        <taxon>Chordata</taxon>
        <taxon>Craniata</taxon>
        <taxon>Vertebrata</taxon>
        <taxon>Euteleostomi</taxon>
        <taxon>Actinopterygii</taxon>
        <taxon>Neopterygii</taxon>
        <taxon>Teleostei</taxon>
        <taxon>Protacanthopterygii</taxon>
        <taxon>Salmoniformes</taxon>
        <taxon>Salmonidae</taxon>
        <taxon>Salmoninae</taxon>
        <taxon>Hucho</taxon>
    </lineage>
</organism>
<dbReference type="PANTHER" id="PTHR10766:SF176">
    <property type="entry name" value="TRANSMEMBRANE 9 SUPERFAMILY MEMBER"/>
    <property type="match status" value="1"/>
</dbReference>
<evidence type="ECO:0000256" key="6">
    <source>
        <dbReference type="ARBA" id="ARBA00023136"/>
    </source>
</evidence>
<comment type="caution">
    <text evidence="7">Lacks conserved residue(s) required for the propagation of feature annotation.</text>
</comment>
<dbReference type="PANTHER" id="PTHR10766">
    <property type="entry name" value="TRANSMEMBRANE 9 SUPERFAMILY PROTEIN"/>
    <property type="match status" value="1"/>
</dbReference>
<evidence type="ECO:0000256" key="2">
    <source>
        <dbReference type="ARBA" id="ARBA00005227"/>
    </source>
</evidence>
<comment type="subcellular location">
    <subcellularLocation>
        <location evidence="1">Membrane</location>
        <topology evidence="1">Multi-pass membrane protein</topology>
    </subcellularLocation>
</comment>